<feature type="compositionally biased region" description="Low complexity" evidence="1">
    <location>
        <begin position="279"/>
        <end position="293"/>
    </location>
</feature>
<dbReference type="Proteomes" id="UP000266841">
    <property type="component" value="Unassembled WGS sequence"/>
</dbReference>
<name>K0T6W8_THAOC</name>
<proteinExistence type="predicted"/>
<keyword evidence="4" id="KW-1185">Reference proteome</keyword>
<feature type="compositionally biased region" description="Polar residues" evidence="1">
    <location>
        <begin position="130"/>
        <end position="146"/>
    </location>
</feature>
<evidence type="ECO:0000256" key="1">
    <source>
        <dbReference type="SAM" id="MobiDB-lite"/>
    </source>
</evidence>
<feature type="compositionally biased region" description="Polar residues" evidence="1">
    <location>
        <begin position="61"/>
        <end position="78"/>
    </location>
</feature>
<dbReference type="eggNOG" id="ENOG502TARU">
    <property type="taxonomic scope" value="Eukaryota"/>
</dbReference>
<feature type="region of interest" description="Disordered" evidence="1">
    <location>
        <begin position="130"/>
        <end position="174"/>
    </location>
</feature>
<organism evidence="3 4">
    <name type="scientific">Thalassiosira oceanica</name>
    <name type="common">Marine diatom</name>
    <dbReference type="NCBI Taxonomy" id="159749"/>
    <lineage>
        <taxon>Eukaryota</taxon>
        <taxon>Sar</taxon>
        <taxon>Stramenopiles</taxon>
        <taxon>Ochrophyta</taxon>
        <taxon>Bacillariophyta</taxon>
        <taxon>Coscinodiscophyceae</taxon>
        <taxon>Thalassiosirophycidae</taxon>
        <taxon>Thalassiosirales</taxon>
        <taxon>Thalassiosiraceae</taxon>
        <taxon>Thalassiosira</taxon>
    </lineage>
</organism>
<feature type="region of interest" description="Disordered" evidence="1">
    <location>
        <begin position="1"/>
        <end position="20"/>
    </location>
</feature>
<keyword evidence="2" id="KW-1133">Transmembrane helix</keyword>
<feature type="region of interest" description="Disordered" evidence="1">
    <location>
        <begin position="42"/>
        <end position="78"/>
    </location>
</feature>
<dbReference type="EMBL" id="AGNL01005262">
    <property type="protein sequence ID" value="EJK72814.1"/>
    <property type="molecule type" value="Genomic_DNA"/>
</dbReference>
<feature type="compositionally biased region" description="Low complexity" evidence="1">
    <location>
        <begin position="51"/>
        <end position="60"/>
    </location>
</feature>
<comment type="caution">
    <text evidence="3">The sequence shown here is derived from an EMBL/GenBank/DDBJ whole genome shotgun (WGS) entry which is preliminary data.</text>
</comment>
<evidence type="ECO:0000256" key="2">
    <source>
        <dbReference type="SAM" id="Phobius"/>
    </source>
</evidence>
<sequence length="413" mass="43134">MTVAGNDDPEINLGAEPSAPPLAATASAIPVASALHSLPVATPLGPPAPPAAAAQSSAASHGNSTIEKTANPDGSLSVKVTTTNTLPNGLREVTIEYFQIPTHMASSVSAGIDAGEPPSGLYLTKMEQQTLPPGTSQVPSSANPRPTTAYPMAGNAAPVQQPANHHPFEQPGDRRRRNVAAAICISIVGIAILLAIGANGLNSNSNASSPSGYFPTPPSPTPWSPNPYPWSSPSFPTPPSPTPWSPNPYPWSSPSSPSRPTAWNPAPWPWEVTTSPTISSGPTLSPRPTSSPTTSPPPTTSVRPTGFFDSTMDHLDHKSKFVGRGECTNAQGKTYDSKSSYSSGQDSHITCSVWCDAENNWNKVVGFQFRRNVECNCLLDRGNLLGPITGSTGLGDTECYELRGWKSAPNAAA</sequence>
<protein>
    <submittedName>
        <fullName evidence="3">Uncharacterized protein</fullName>
    </submittedName>
</protein>
<accession>K0T6W8</accession>
<keyword evidence="2" id="KW-0812">Transmembrane</keyword>
<feature type="region of interest" description="Disordered" evidence="1">
    <location>
        <begin position="267"/>
        <end position="309"/>
    </location>
</feature>
<evidence type="ECO:0000313" key="4">
    <source>
        <dbReference type="Proteomes" id="UP000266841"/>
    </source>
</evidence>
<gene>
    <name evidence="3" type="ORF">THAOC_05615</name>
</gene>
<dbReference type="AlphaFoldDB" id="K0T6W8"/>
<keyword evidence="2" id="KW-0472">Membrane</keyword>
<reference evidence="3 4" key="1">
    <citation type="journal article" date="2012" name="Genome Biol.">
        <title>Genome and low-iron response of an oceanic diatom adapted to chronic iron limitation.</title>
        <authorList>
            <person name="Lommer M."/>
            <person name="Specht M."/>
            <person name="Roy A.S."/>
            <person name="Kraemer L."/>
            <person name="Andreson R."/>
            <person name="Gutowska M.A."/>
            <person name="Wolf J."/>
            <person name="Bergner S.V."/>
            <person name="Schilhabel M.B."/>
            <person name="Klostermeier U.C."/>
            <person name="Beiko R.G."/>
            <person name="Rosenstiel P."/>
            <person name="Hippler M."/>
            <person name="Laroche J."/>
        </authorList>
    </citation>
    <scope>NUCLEOTIDE SEQUENCE [LARGE SCALE GENOMIC DNA]</scope>
    <source>
        <strain evidence="3 4">CCMP1005</strain>
    </source>
</reference>
<feature type="transmembrane region" description="Helical" evidence="2">
    <location>
        <begin position="179"/>
        <end position="201"/>
    </location>
</feature>
<evidence type="ECO:0000313" key="3">
    <source>
        <dbReference type="EMBL" id="EJK72814.1"/>
    </source>
</evidence>